<feature type="transmembrane region" description="Helical" evidence="1">
    <location>
        <begin position="7"/>
        <end position="27"/>
    </location>
</feature>
<sequence>MRWKEKVVAGYLVFIIVNLAIIDYLVWKGVEPQVLNEGLPPDVAEALLLSFSILLTIFLLVVYLEQSKFMEKQTKIFEVDKLPMLIFKKIKEGERAFEIFNASKYPVKIEFDSFIPEEHYEKRFNEQQRGKEGQNPPQEVRFRQMLREVYIYPDQKRTVPDKSKSEADIDVPGVLRIKASNVFYPDDFTLTYEYDIKSGRFRLVGNGFQIGYRGWNNTGASVEHFYEFANKFTPYLVIYSAMMNISIALMAFSDKLAKLTSIGNWVFALIGFLFGISGILTLIGLASRIWSEIKLFRPLRENLVRFFAFLAVLLPSGGLILFFLLLFKEVLVKFF</sequence>
<feature type="transmembrane region" description="Helical" evidence="1">
    <location>
        <begin position="306"/>
        <end position="327"/>
    </location>
</feature>
<proteinExistence type="predicted"/>
<dbReference type="eggNOG" id="ENOG502N586">
    <property type="taxonomic scope" value="Archaea"/>
</dbReference>
<evidence type="ECO:0000313" key="2">
    <source>
        <dbReference type="EMBL" id="AIY90297.1"/>
    </source>
</evidence>
<dbReference type="RefSeq" id="WP_048092028.1">
    <property type="nucleotide sequence ID" value="NZ_CP009552.1"/>
</dbReference>
<accession>A0A0A7GHA0</accession>
<dbReference type="GeneID" id="24797835"/>
<dbReference type="KEGG" id="gac:GACE_1256"/>
<protein>
    <submittedName>
        <fullName evidence="2">Uncharacterized protein</fullName>
    </submittedName>
</protein>
<dbReference type="STRING" id="565033.GACE_1256"/>
<feature type="transmembrane region" description="Helical" evidence="1">
    <location>
        <begin position="265"/>
        <end position="285"/>
    </location>
</feature>
<dbReference type="AlphaFoldDB" id="A0A0A7GHA0"/>
<name>A0A0A7GHA0_GEOAI</name>
<feature type="transmembrane region" description="Helical" evidence="1">
    <location>
        <begin position="47"/>
        <end position="64"/>
    </location>
</feature>
<reference evidence="2 3" key="1">
    <citation type="journal article" date="2015" name="Appl. Environ. Microbiol.">
        <title>The Geoglobus acetivorans genome: Fe(III) reduction, acetate utilization, autotrophic growth, and degradation of aromatic compounds in a hyperthermophilic archaeon.</title>
        <authorList>
            <person name="Mardanov A.V."/>
            <person name="Slododkina G.B."/>
            <person name="Slobodkin A.I."/>
            <person name="Beletsky A.V."/>
            <person name="Gavrilov S.N."/>
            <person name="Kublanov I.V."/>
            <person name="Bonch-Osmolovskaya E.A."/>
            <person name="Skryabin K.G."/>
            <person name="Ravin N.V."/>
        </authorList>
    </citation>
    <scope>NUCLEOTIDE SEQUENCE [LARGE SCALE GENOMIC DNA]</scope>
    <source>
        <strain evidence="2 3">SBH6</strain>
    </source>
</reference>
<keyword evidence="1" id="KW-1133">Transmembrane helix</keyword>
<dbReference type="Proteomes" id="UP000030624">
    <property type="component" value="Chromosome"/>
</dbReference>
<feature type="transmembrane region" description="Helical" evidence="1">
    <location>
        <begin position="235"/>
        <end position="253"/>
    </location>
</feature>
<keyword evidence="1" id="KW-0472">Membrane</keyword>
<evidence type="ECO:0000313" key="3">
    <source>
        <dbReference type="Proteomes" id="UP000030624"/>
    </source>
</evidence>
<dbReference type="HOGENOM" id="CLU_827948_0_0_2"/>
<organism evidence="2 3">
    <name type="scientific">Geoglobus acetivorans</name>
    <dbReference type="NCBI Taxonomy" id="565033"/>
    <lineage>
        <taxon>Archaea</taxon>
        <taxon>Methanobacteriati</taxon>
        <taxon>Methanobacteriota</taxon>
        <taxon>Archaeoglobi</taxon>
        <taxon>Archaeoglobales</taxon>
        <taxon>Archaeoglobaceae</taxon>
        <taxon>Geoglobus</taxon>
    </lineage>
</organism>
<gene>
    <name evidence="2" type="ORF">GACE_1256</name>
</gene>
<dbReference type="EMBL" id="CP009552">
    <property type="protein sequence ID" value="AIY90297.1"/>
    <property type="molecule type" value="Genomic_DNA"/>
</dbReference>
<evidence type="ECO:0000256" key="1">
    <source>
        <dbReference type="SAM" id="Phobius"/>
    </source>
</evidence>
<keyword evidence="1" id="KW-0812">Transmembrane</keyword>